<dbReference type="EMBL" id="OX597831">
    <property type="protein sequence ID" value="CAI9736380.1"/>
    <property type="molecule type" value="Genomic_DNA"/>
</dbReference>
<keyword evidence="1" id="KW-0472">Membrane</keyword>
<name>A0AA36BL82_OCTVU</name>
<feature type="transmembrane region" description="Helical" evidence="1">
    <location>
        <begin position="90"/>
        <end position="112"/>
    </location>
</feature>
<organism evidence="2 3">
    <name type="scientific">Octopus vulgaris</name>
    <name type="common">Common octopus</name>
    <dbReference type="NCBI Taxonomy" id="6645"/>
    <lineage>
        <taxon>Eukaryota</taxon>
        <taxon>Metazoa</taxon>
        <taxon>Spiralia</taxon>
        <taxon>Lophotrochozoa</taxon>
        <taxon>Mollusca</taxon>
        <taxon>Cephalopoda</taxon>
        <taxon>Coleoidea</taxon>
        <taxon>Octopodiformes</taxon>
        <taxon>Octopoda</taxon>
        <taxon>Incirrata</taxon>
        <taxon>Octopodidae</taxon>
        <taxon>Octopus</taxon>
    </lineage>
</organism>
<keyword evidence="1" id="KW-0812">Transmembrane</keyword>
<gene>
    <name evidence="2" type="ORF">OCTVUL_1B022178</name>
</gene>
<proteinExistence type="predicted"/>
<keyword evidence="3" id="KW-1185">Reference proteome</keyword>
<evidence type="ECO:0000313" key="2">
    <source>
        <dbReference type="EMBL" id="CAI9736380.1"/>
    </source>
</evidence>
<sequence>MELKRGRREKKRGTKICHGRDDVVGATAKKKGILFHEHFTKSRTVIQILAMEQKTDWQAPVTVLFWIILQLLSFRLMFPTSKTIAFPMNSPGSLGLCFLPALIEIIILLTIIKMEIPKHSKAILEGKCSFLTCDN</sequence>
<protein>
    <submittedName>
        <fullName evidence="2">Uncharacterized protein</fullName>
    </submittedName>
</protein>
<reference evidence="2" key="1">
    <citation type="submission" date="2023-08" db="EMBL/GenBank/DDBJ databases">
        <authorList>
            <person name="Alioto T."/>
            <person name="Alioto T."/>
            <person name="Gomez Garrido J."/>
        </authorList>
    </citation>
    <scope>NUCLEOTIDE SEQUENCE</scope>
</reference>
<evidence type="ECO:0000313" key="3">
    <source>
        <dbReference type="Proteomes" id="UP001162480"/>
    </source>
</evidence>
<feature type="transmembrane region" description="Helical" evidence="1">
    <location>
        <begin position="59"/>
        <end position="78"/>
    </location>
</feature>
<dbReference type="AlphaFoldDB" id="A0AA36BL82"/>
<dbReference type="Proteomes" id="UP001162480">
    <property type="component" value="Chromosome 18"/>
</dbReference>
<accession>A0AA36BL82</accession>
<evidence type="ECO:0000256" key="1">
    <source>
        <dbReference type="SAM" id="Phobius"/>
    </source>
</evidence>
<keyword evidence="1" id="KW-1133">Transmembrane helix</keyword>